<protein>
    <submittedName>
        <fullName evidence="2">Uncharacterized protein</fullName>
    </submittedName>
</protein>
<keyword evidence="1" id="KW-1133">Transmembrane helix</keyword>
<evidence type="ECO:0000313" key="2">
    <source>
        <dbReference type="EMBL" id="CAJ0595557.1"/>
    </source>
</evidence>
<dbReference type="Proteomes" id="UP001176961">
    <property type="component" value="Unassembled WGS sequence"/>
</dbReference>
<reference evidence="2" key="1">
    <citation type="submission" date="2023-07" db="EMBL/GenBank/DDBJ databases">
        <authorList>
            <consortium name="CYATHOMIX"/>
        </authorList>
    </citation>
    <scope>NUCLEOTIDE SEQUENCE</scope>
    <source>
        <strain evidence="2">N/A</strain>
    </source>
</reference>
<gene>
    <name evidence="2" type="ORF">CYNAS_LOCUS7540</name>
</gene>
<dbReference type="AlphaFoldDB" id="A0AA36GP02"/>
<keyword evidence="1" id="KW-0812">Transmembrane</keyword>
<proteinExistence type="predicted"/>
<name>A0AA36GP02_CYLNA</name>
<dbReference type="EMBL" id="CATQJL010000112">
    <property type="protein sequence ID" value="CAJ0595557.1"/>
    <property type="molecule type" value="Genomic_DNA"/>
</dbReference>
<evidence type="ECO:0000313" key="3">
    <source>
        <dbReference type="Proteomes" id="UP001176961"/>
    </source>
</evidence>
<comment type="caution">
    <text evidence="2">The sequence shown here is derived from an EMBL/GenBank/DDBJ whole genome shotgun (WGS) entry which is preliminary data.</text>
</comment>
<evidence type="ECO:0000256" key="1">
    <source>
        <dbReference type="SAM" id="Phobius"/>
    </source>
</evidence>
<sequence length="113" mass="12552">MNLLKTVANGTTWICVKERTLCESSASIDFFGCLYFALSLIWMAMVVYNCYLIWCIYCRILEIPLPKPRATTPCTSTASTIEPLPTFNAMPLPGIPPTRPDTIPAHAAEKPNI</sequence>
<accession>A0AA36GP02</accession>
<feature type="transmembrane region" description="Helical" evidence="1">
    <location>
        <begin position="34"/>
        <end position="57"/>
    </location>
</feature>
<keyword evidence="1" id="KW-0472">Membrane</keyword>
<keyword evidence="3" id="KW-1185">Reference proteome</keyword>
<organism evidence="2 3">
    <name type="scientific">Cylicocyclus nassatus</name>
    <name type="common">Nematode worm</name>
    <dbReference type="NCBI Taxonomy" id="53992"/>
    <lineage>
        <taxon>Eukaryota</taxon>
        <taxon>Metazoa</taxon>
        <taxon>Ecdysozoa</taxon>
        <taxon>Nematoda</taxon>
        <taxon>Chromadorea</taxon>
        <taxon>Rhabditida</taxon>
        <taxon>Rhabditina</taxon>
        <taxon>Rhabditomorpha</taxon>
        <taxon>Strongyloidea</taxon>
        <taxon>Strongylidae</taxon>
        <taxon>Cylicocyclus</taxon>
    </lineage>
</organism>